<evidence type="ECO:0000256" key="1">
    <source>
        <dbReference type="SAM" id="MobiDB-lite"/>
    </source>
</evidence>
<sequence length="116" mass="13469">MCTYYEKLASQRAYPSVSNATSKVDIHLEDISRTLRDQMDQEFSQSNFTVQTSPSLSMCEVRPEQLEKTKPEYEESKSSHSDSNEVQKTGFDLTDPGNWPWLEKITDQQRSLFRSH</sequence>
<reference evidence="2" key="1">
    <citation type="submission" date="2021-04" db="EMBL/GenBank/DDBJ databases">
        <authorList>
            <person name="Tunstrom K."/>
        </authorList>
    </citation>
    <scope>NUCLEOTIDE SEQUENCE</scope>
</reference>
<dbReference type="AlphaFoldDB" id="A0A8S3WVY7"/>
<feature type="compositionally biased region" description="Basic and acidic residues" evidence="1">
    <location>
        <begin position="61"/>
        <end position="85"/>
    </location>
</feature>
<dbReference type="EMBL" id="CAJQZP010000693">
    <property type="protein sequence ID" value="CAG4979160.1"/>
    <property type="molecule type" value="Genomic_DNA"/>
</dbReference>
<evidence type="ECO:0000313" key="3">
    <source>
        <dbReference type="Proteomes" id="UP000691718"/>
    </source>
</evidence>
<evidence type="ECO:0000313" key="2">
    <source>
        <dbReference type="EMBL" id="CAG4979160.1"/>
    </source>
</evidence>
<keyword evidence="3" id="KW-1185">Reference proteome</keyword>
<accession>A0A8S3WVY7</accession>
<name>A0A8S3WVY7_PARAO</name>
<dbReference type="Proteomes" id="UP000691718">
    <property type="component" value="Unassembled WGS sequence"/>
</dbReference>
<feature type="compositionally biased region" description="Polar residues" evidence="1">
    <location>
        <begin position="45"/>
        <end position="56"/>
    </location>
</feature>
<protein>
    <submittedName>
        <fullName evidence="2">(apollo) hypothetical protein</fullName>
    </submittedName>
</protein>
<dbReference type="OrthoDB" id="10063284at2759"/>
<proteinExistence type="predicted"/>
<organism evidence="2 3">
    <name type="scientific">Parnassius apollo</name>
    <name type="common">Apollo butterfly</name>
    <name type="synonym">Papilio apollo</name>
    <dbReference type="NCBI Taxonomy" id="110799"/>
    <lineage>
        <taxon>Eukaryota</taxon>
        <taxon>Metazoa</taxon>
        <taxon>Ecdysozoa</taxon>
        <taxon>Arthropoda</taxon>
        <taxon>Hexapoda</taxon>
        <taxon>Insecta</taxon>
        <taxon>Pterygota</taxon>
        <taxon>Neoptera</taxon>
        <taxon>Endopterygota</taxon>
        <taxon>Lepidoptera</taxon>
        <taxon>Glossata</taxon>
        <taxon>Ditrysia</taxon>
        <taxon>Papilionoidea</taxon>
        <taxon>Papilionidae</taxon>
        <taxon>Parnassiinae</taxon>
        <taxon>Parnassini</taxon>
        <taxon>Parnassius</taxon>
        <taxon>Parnassius</taxon>
    </lineage>
</organism>
<feature type="region of interest" description="Disordered" evidence="1">
    <location>
        <begin position="45"/>
        <end position="101"/>
    </location>
</feature>
<comment type="caution">
    <text evidence="2">The sequence shown here is derived from an EMBL/GenBank/DDBJ whole genome shotgun (WGS) entry which is preliminary data.</text>
</comment>
<gene>
    <name evidence="2" type="ORF">PAPOLLO_LOCUS9847</name>
</gene>